<comment type="subcellular location">
    <subcellularLocation>
        <location evidence="3 16">Cytoplasm</location>
    </subcellularLocation>
</comment>
<dbReference type="CDD" id="cd06223">
    <property type="entry name" value="PRTases_typeI"/>
    <property type="match status" value="1"/>
</dbReference>
<comment type="similarity">
    <text evidence="6 16">Belongs to the purine/pyrimidine phosphoribosyltransferase family.</text>
</comment>
<dbReference type="InterPro" id="IPR029057">
    <property type="entry name" value="PRTase-like"/>
</dbReference>
<evidence type="ECO:0000256" key="1">
    <source>
        <dbReference type="ARBA" id="ARBA00001946"/>
    </source>
</evidence>
<evidence type="ECO:0000256" key="15">
    <source>
        <dbReference type="ARBA" id="ARBA00049402"/>
    </source>
</evidence>
<keyword evidence="7 16" id="KW-0963">Cytoplasm</keyword>
<evidence type="ECO:0000256" key="13">
    <source>
        <dbReference type="ARBA" id="ARBA00022842"/>
    </source>
</evidence>
<evidence type="ECO:0000256" key="3">
    <source>
        <dbReference type="ARBA" id="ARBA00004496"/>
    </source>
</evidence>
<dbReference type="PANTHER" id="PTHR43340">
    <property type="entry name" value="HYPOXANTHINE-GUANINE PHOSPHORIBOSYLTRANSFERASE"/>
    <property type="match status" value="1"/>
</dbReference>
<evidence type="ECO:0000256" key="5">
    <source>
        <dbReference type="ARBA" id="ARBA00004676"/>
    </source>
</evidence>
<dbReference type="RefSeq" id="WP_204776240.1">
    <property type="nucleotide sequence ID" value="NZ_JACJJQ010000011.1"/>
</dbReference>
<evidence type="ECO:0000256" key="6">
    <source>
        <dbReference type="ARBA" id="ARBA00008391"/>
    </source>
</evidence>
<dbReference type="GO" id="GO:0016757">
    <property type="term" value="F:glycosyltransferase activity"/>
    <property type="evidence" value="ECO:0007669"/>
    <property type="project" value="UniProtKB-KW"/>
</dbReference>
<keyword evidence="10 16" id="KW-0479">Metal-binding</keyword>
<evidence type="ECO:0000256" key="12">
    <source>
        <dbReference type="ARBA" id="ARBA00022741"/>
    </source>
</evidence>
<name>A0ABS2ENY7_9LACO</name>
<evidence type="ECO:0000256" key="7">
    <source>
        <dbReference type="ARBA" id="ARBA00022490"/>
    </source>
</evidence>
<evidence type="ECO:0000259" key="17">
    <source>
        <dbReference type="Pfam" id="PF00156"/>
    </source>
</evidence>
<keyword evidence="19" id="KW-1185">Reference proteome</keyword>
<evidence type="ECO:0000256" key="11">
    <source>
        <dbReference type="ARBA" id="ARBA00022726"/>
    </source>
</evidence>
<comment type="pathway">
    <text evidence="5">Purine metabolism; GMP biosynthesis via salvage pathway; GMP from guanine: step 1/1.</text>
</comment>
<evidence type="ECO:0000256" key="10">
    <source>
        <dbReference type="ARBA" id="ARBA00022723"/>
    </source>
</evidence>
<evidence type="ECO:0000313" key="19">
    <source>
        <dbReference type="Proteomes" id="UP000776629"/>
    </source>
</evidence>
<gene>
    <name evidence="18" type="primary">hpt</name>
    <name evidence="18" type="ORF">H5993_03450</name>
</gene>
<evidence type="ECO:0000256" key="2">
    <source>
        <dbReference type="ARBA" id="ARBA00002049"/>
    </source>
</evidence>
<dbReference type="InterPro" id="IPR000836">
    <property type="entry name" value="PRTase_dom"/>
</dbReference>
<keyword evidence="11 16" id="KW-0660">Purine salvage</keyword>
<feature type="domain" description="Phosphoribosyltransferase" evidence="17">
    <location>
        <begin position="14"/>
        <end position="161"/>
    </location>
</feature>
<evidence type="ECO:0000256" key="9">
    <source>
        <dbReference type="ARBA" id="ARBA00022679"/>
    </source>
</evidence>
<keyword evidence="12 16" id="KW-0547">Nucleotide-binding</keyword>
<dbReference type="EMBL" id="JACJJQ010000011">
    <property type="protein sequence ID" value="MBM6753816.1"/>
    <property type="molecule type" value="Genomic_DNA"/>
</dbReference>
<accession>A0ABS2ENY7</accession>
<evidence type="ECO:0000256" key="8">
    <source>
        <dbReference type="ARBA" id="ARBA00022676"/>
    </source>
</evidence>
<comment type="catalytic activity">
    <reaction evidence="14">
        <text>GMP + diphosphate = guanine + 5-phospho-alpha-D-ribose 1-diphosphate</text>
        <dbReference type="Rhea" id="RHEA:25424"/>
        <dbReference type="ChEBI" id="CHEBI:16235"/>
        <dbReference type="ChEBI" id="CHEBI:33019"/>
        <dbReference type="ChEBI" id="CHEBI:58017"/>
        <dbReference type="ChEBI" id="CHEBI:58115"/>
        <dbReference type="EC" id="2.4.2.8"/>
    </reaction>
    <physiologicalReaction direction="right-to-left" evidence="14">
        <dbReference type="Rhea" id="RHEA:25426"/>
    </physiologicalReaction>
</comment>
<evidence type="ECO:0000256" key="4">
    <source>
        <dbReference type="ARBA" id="ARBA00004669"/>
    </source>
</evidence>
<dbReference type="EC" id="2.4.2.8" evidence="16"/>
<organism evidence="18 19">
    <name type="scientific">Limosilactobacillus alvi</name>
    <dbReference type="NCBI Taxonomy" id="990412"/>
    <lineage>
        <taxon>Bacteria</taxon>
        <taxon>Bacillati</taxon>
        <taxon>Bacillota</taxon>
        <taxon>Bacilli</taxon>
        <taxon>Lactobacillales</taxon>
        <taxon>Lactobacillaceae</taxon>
        <taxon>Limosilactobacillus</taxon>
    </lineage>
</organism>
<protein>
    <recommendedName>
        <fullName evidence="16">Hypoxanthine phosphoribosyltransferase</fullName>
        <ecNumber evidence="16">2.4.2.8</ecNumber>
    </recommendedName>
</protein>
<dbReference type="NCBIfam" id="TIGR01203">
    <property type="entry name" value="HGPRTase"/>
    <property type="match status" value="1"/>
</dbReference>
<dbReference type="InterPro" id="IPR005904">
    <property type="entry name" value="Hxn_phspho_trans"/>
</dbReference>
<proteinExistence type="inferred from homology"/>
<dbReference type="Proteomes" id="UP000776629">
    <property type="component" value="Unassembled WGS sequence"/>
</dbReference>
<dbReference type="PANTHER" id="PTHR43340:SF1">
    <property type="entry name" value="HYPOXANTHINE PHOSPHORIBOSYLTRANSFERASE"/>
    <property type="match status" value="1"/>
</dbReference>
<evidence type="ECO:0000313" key="18">
    <source>
        <dbReference type="EMBL" id="MBM6753816.1"/>
    </source>
</evidence>
<comment type="caution">
    <text evidence="18">The sequence shown here is derived from an EMBL/GenBank/DDBJ whole genome shotgun (WGS) entry which is preliminary data.</text>
</comment>
<dbReference type="SUPFAM" id="SSF53271">
    <property type="entry name" value="PRTase-like"/>
    <property type="match status" value="1"/>
</dbReference>
<comment type="cofactor">
    <cofactor evidence="1 16">
        <name>Mg(2+)</name>
        <dbReference type="ChEBI" id="CHEBI:18420"/>
    </cofactor>
</comment>
<comment type="pathway">
    <text evidence="4 16">Purine metabolism; IMP biosynthesis via salvage pathway; IMP from hypoxanthine: step 1/1.</text>
</comment>
<keyword evidence="8 16" id="KW-0328">Glycosyltransferase</keyword>
<evidence type="ECO:0000256" key="16">
    <source>
        <dbReference type="RuleBase" id="RU364099"/>
    </source>
</evidence>
<dbReference type="Pfam" id="PF00156">
    <property type="entry name" value="Pribosyltran"/>
    <property type="match status" value="1"/>
</dbReference>
<dbReference type="InterPro" id="IPR050408">
    <property type="entry name" value="HGPRT"/>
</dbReference>
<comment type="function">
    <text evidence="2">Purine salvage pathway enzyme that catalyzes the transfer of the ribosyl-5-phosphate group from 5-phospho-alpha-D-ribose 1-diphosphate (PRPP) to the N9 position of the 6-oxopurines hypoxanthine and guanine to form the corresponding ribonucleotides IMP (inosine 5'-monophosphate) and GMP (guanosine 5'-monophosphate), with the release of PPi.</text>
</comment>
<comment type="catalytic activity">
    <reaction evidence="15">
        <text>IMP + diphosphate = hypoxanthine + 5-phospho-alpha-D-ribose 1-diphosphate</text>
        <dbReference type="Rhea" id="RHEA:17973"/>
        <dbReference type="ChEBI" id="CHEBI:17368"/>
        <dbReference type="ChEBI" id="CHEBI:33019"/>
        <dbReference type="ChEBI" id="CHEBI:58017"/>
        <dbReference type="ChEBI" id="CHEBI:58053"/>
        <dbReference type="EC" id="2.4.2.8"/>
    </reaction>
    <physiologicalReaction direction="right-to-left" evidence="15">
        <dbReference type="Rhea" id="RHEA:17975"/>
    </physiologicalReaction>
</comment>
<sequence length="181" mass="20191">MNNDIERVLYSESQIQSRIAEIAKQIENDYADKQPVVISVLTGAILFTVDLLEKLDVYTTLDFIDVSSYFGGTESSGRVELVRDLKSDVKGKDILICEDIIDSGRTLQFLVDLLKKRGAKSIKVATMLDKPDGRDEAVTVEADYAGFTVPNEFLVGYGLDYDGFYRNLPYVGILKPAVYSK</sequence>
<keyword evidence="13 16" id="KW-0460">Magnesium</keyword>
<dbReference type="Gene3D" id="3.40.50.2020">
    <property type="match status" value="1"/>
</dbReference>
<keyword evidence="9 16" id="KW-0808">Transferase</keyword>
<evidence type="ECO:0000256" key="14">
    <source>
        <dbReference type="ARBA" id="ARBA00048811"/>
    </source>
</evidence>
<reference evidence="18 19" key="1">
    <citation type="journal article" date="2021" name="Sci. Rep.">
        <title>The distribution of antibiotic resistance genes in chicken gut microbiota commensals.</title>
        <authorList>
            <person name="Juricova H."/>
            <person name="Matiasovicova J."/>
            <person name="Kubasova T."/>
            <person name="Cejkova D."/>
            <person name="Rychlik I."/>
        </authorList>
    </citation>
    <scope>NUCLEOTIDE SEQUENCE [LARGE SCALE GENOMIC DNA]</scope>
    <source>
        <strain evidence="18 19">An810</strain>
    </source>
</reference>